<name>A2D943_TRIV3</name>
<accession>A2D943</accession>
<protein>
    <recommendedName>
        <fullName evidence="4">RNA polymerase Rpb4/RPC9 core domain-containing protein</fullName>
    </recommendedName>
</protein>
<gene>
    <name evidence="5" type="ORF">TVAG_183050</name>
</gene>
<evidence type="ECO:0000256" key="2">
    <source>
        <dbReference type="ARBA" id="ARBA00023242"/>
    </source>
</evidence>
<dbReference type="KEGG" id="tva:5468628"/>
<dbReference type="Pfam" id="PF03874">
    <property type="entry name" value="RNA_pol_Rpb4"/>
    <property type="match status" value="1"/>
</dbReference>
<dbReference type="Gene3D" id="1.20.1250.40">
    <property type="match status" value="1"/>
</dbReference>
<reference evidence="5" key="1">
    <citation type="submission" date="2006-10" db="EMBL/GenBank/DDBJ databases">
        <authorList>
            <person name="Amadeo P."/>
            <person name="Zhao Q."/>
            <person name="Wortman J."/>
            <person name="Fraser-Liggett C."/>
            <person name="Carlton J."/>
        </authorList>
    </citation>
    <scope>NUCLEOTIDE SEQUENCE</scope>
    <source>
        <strain evidence="5">G3</strain>
    </source>
</reference>
<proteinExistence type="inferred from homology"/>
<comment type="similarity">
    <text evidence="3">Belongs to the eukaryotic RPB4 RNA polymerase subunit family.</text>
</comment>
<keyword evidence="6" id="KW-1185">Reference proteome</keyword>
<dbReference type="PANTHER" id="PTHR21297">
    <property type="entry name" value="DNA-DIRECTED RNA POLYMERASE II"/>
    <property type="match status" value="1"/>
</dbReference>
<dbReference type="InterPro" id="IPR045222">
    <property type="entry name" value="Rpb4-like"/>
</dbReference>
<dbReference type="RefSeq" id="XP_001584055.1">
    <property type="nucleotide sequence ID" value="XM_001584005.1"/>
</dbReference>
<dbReference type="VEuPathDB" id="TrichDB:TVAG_183050"/>
<dbReference type="GO" id="GO:0005665">
    <property type="term" value="C:RNA polymerase II, core complex"/>
    <property type="evidence" value="ECO:0000318"/>
    <property type="project" value="GO_Central"/>
</dbReference>
<comment type="subcellular location">
    <subcellularLocation>
        <location evidence="1">Nucleus</location>
    </subcellularLocation>
</comment>
<feature type="domain" description="RNA polymerase Rpb4/RPC9 core" evidence="4">
    <location>
        <begin position="9"/>
        <end position="119"/>
    </location>
</feature>
<dbReference type="InterPro" id="IPR005574">
    <property type="entry name" value="Rpb4/RPC9"/>
</dbReference>
<dbReference type="InParanoid" id="A2D943"/>
<reference evidence="5" key="2">
    <citation type="journal article" date="2007" name="Science">
        <title>Draft genome sequence of the sexually transmitted pathogen Trichomonas vaginalis.</title>
        <authorList>
            <person name="Carlton J.M."/>
            <person name="Hirt R.P."/>
            <person name="Silva J.C."/>
            <person name="Delcher A.L."/>
            <person name="Schatz M."/>
            <person name="Zhao Q."/>
            <person name="Wortman J.R."/>
            <person name="Bidwell S.L."/>
            <person name="Alsmark U.C.M."/>
            <person name="Besteiro S."/>
            <person name="Sicheritz-Ponten T."/>
            <person name="Noel C.J."/>
            <person name="Dacks J.B."/>
            <person name="Foster P.G."/>
            <person name="Simillion C."/>
            <person name="Van de Peer Y."/>
            <person name="Miranda-Saavedra D."/>
            <person name="Barton G.J."/>
            <person name="Westrop G.D."/>
            <person name="Mueller S."/>
            <person name="Dessi D."/>
            <person name="Fiori P.L."/>
            <person name="Ren Q."/>
            <person name="Paulsen I."/>
            <person name="Zhang H."/>
            <person name="Bastida-Corcuera F.D."/>
            <person name="Simoes-Barbosa A."/>
            <person name="Brown M.T."/>
            <person name="Hayes R.D."/>
            <person name="Mukherjee M."/>
            <person name="Okumura C.Y."/>
            <person name="Schneider R."/>
            <person name="Smith A.J."/>
            <person name="Vanacova S."/>
            <person name="Villalvazo M."/>
            <person name="Haas B.J."/>
            <person name="Pertea M."/>
            <person name="Feldblyum T.V."/>
            <person name="Utterback T.R."/>
            <person name="Shu C.L."/>
            <person name="Osoegawa K."/>
            <person name="de Jong P.J."/>
            <person name="Hrdy I."/>
            <person name="Horvathova L."/>
            <person name="Zubacova Z."/>
            <person name="Dolezal P."/>
            <person name="Malik S.B."/>
            <person name="Logsdon J.M. Jr."/>
            <person name="Henze K."/>
            <person name="Gupta A."/>
            <person name="Wang C.C."/>
            <person name="Dunne R.L."/>
            <person name="Upcroft J.A."/>
            <person name="Upcroft P."/>
            <person name="White O."/>
            <person name="Salzberg S.L."/>
            <person name="Tang P."/>
            <person name="Chiu C.-H."/>
            <person name="Lee Y.-S."/>
            <person name="Embley T.M."/>
            <person name="Coombs G.H."/>
            <person name="Mottram J.C."/>
            <person name="Tachezy J."/>
            <person name="Fraser-Liggett C.M."/>
            <person name="Johnson P.J."/>
        </authorList>
    </citation>
    <scope>NUCLEOTIDE SEQUENCE [LARGE SCALE GENOMIC DNA]</scope>
    <source>
        <strain evidence="5">G3</strain>
    </source>
</reference>
<dbReference type="InterPro" id="IPR038324">
    <property type="entry name" value="Rpb4/RPC9_sf"/>
</dbReference>
<keyword evidence="2" id="KW-0539">Nucleus</keyword>
<dbReference type="VEuPathDB" id="TrichDB:TVAGG3_0529650"/>
<dbReference type="AlphaFoldDB" id="A2D943"/>
<evidence type="ECO:0000259" key="4">
    <source>
        <dbReference type="SMART" id="SM00657"/>
    </source>
</evidence>
<evidence type="ECO:0000313" key="5">
    <source>
        <dbReference type="EMBL" id="EAY23069.1"/>
    </source>
</evidence>
<dbReference type="InterPro" id="IPR010997">
    <property type="entry name" value="HRDC-like_sf"/>
</dbReference>
<dbReference type="SMR" id="A2D943"/>
<dbReference type="EMBL" id="DS113180">
    <property type="protein sequence ID" value="EAY23069.1"/>
    <property type="molecule type" value="Genomic_DNA"/>
</dbReference>
<dbReference type="STRING" id="5722.A2D943"/>
<dbReference type="SUPFAM" id="SSF47819">
    <property type="entry name" value="HRDC-like"/>
    <property type="match status" value="1"/>
</dbReference>
<dbReference type="GO" id="GO:0000166">
    <property type="term" value="F:nucleotide binding"/>
    <property type="evidence" value="ECO:0007669"/>
    <property type="project" value="InterPro"/>
</dbReference>
<dbReference type="SMART" id="SM00657">
    <property type="entry name" value="RPOL4c"/>
    <property type="match status" value="1"/>
</dbReference>
<sequence>MATQIKYDEKFITENVCLTNFEVAQRLKSSAFEANQNDDLIGQSYEYALEFSHFQNAEDLESIKSYLSDVLSPYEIVTLCNLVPQDAAMAKLCCASLERISDETLQSYLTFIRGLVRSN</sequence>
<evidence type="ECO:0000256" key="3">
    <source>
        <dbReference type="ARBA" id="ARBA00025724"/>
    </source>
</evidence>
<evidence type="ECO:0000256" key="1">
    <source>
        <dbReference type="ARBA" id="ARBA00004123"/>
    </source>
</evidence>
<evidence type="ECO:0000313" key="6">
    <source>
        <dbReference type="Proteomes" id="UP000001542"/>
    </source>
</evidence>
<dbReference type="GO" id="GO:0006367">
    <property type="term" value="P:transcription initiation at RNA polymerase II promoter"/>
    <property type="evidence" value="ECO:0000318"/>
    <property type="project" value="GO_Central"/>
</dbReference>
<dbReference type="GO" id="GO:0031369">
    <property type="term" value="F:translation initiation factor binding"/>
    <property type="evidence" value="ECO:0000318"/>
    <property type="project" value="GO_Central"/>
</dbReference>
<dbReference type="Proteomes" id="UP000001542">
    <property type="component" value="Unassembled WGS sequence"/>
</dbReference>
<organism evidence="5 6">
    <name type="scientific">Trichomonas vaginalis (strain ATCC PRA-98 / G3)</name>
    <dbReference type="NCBI Taxonomy" id="412133"/>
    <lineage>
        <taxon>Eukaryota</taxon>
        <taxon>Metamonada</taxon>
        <taxon>Parabasalia</taxon>
        <taxon>Trichomonadida</taxon>
        <taxon>Trichomonadidae</taxon>
        <taxon>Trichomonas</taxon>
    </lineage>
</organism>
<dbReference type="InterPro" id="IPR006590">
    <property type="entry name" value="RNA_pol_Rpb4/RPC9_core"/>
</dbReference>
<dbReference type="OrthoDB" id="2186918at2759"/>